<dbReference type="Proteomes" id="UP000436468">
    <property type="component" value="Unassembled WGS sequence"/>
</dbReference>
<evidence type="ECO:0000313" key="1">
    <source>
        <dbReference type="EMBL" id="MVT67303.1"/>
    </source>
</evidence>
<comment type="caution">
    <text evidence="1">The sequence shown here is derived from an EMBL/GenBank/DDBJ whole genome shotgun (WGS) entry which is preliminary data.</text>
</comment>
<gene>
    <name evidence="1" type="ORF">GPL21_19575</name>
</gene>
<protein>
    <submittedName>
        <fullName evidence="1">Uncharacterized protein</fullName>
    </submittedName>
</protein>
<reference evidence="1 2" key="1">
    <citation type="submission" date="2019-12" db="EMBL/GenBank/DDBJ databases">
        <title>Draft genome sequences Bradyrhizobium cajani AMBPC1010, Bradyrhizobium pachyrhizi AMBPC1040 and Bradyrhizobium yuanmingense ALSPC3051, three plant growth promoting strains isolated from nodules of Cajanus cajan L. in Dominican Republic.</title>
        <authorList>
            <person name="Flores-Felix J.D."/>
            <person name="Araujo J."/>
            <person name="Diaz-Alcantara C."/>
            <person name="Gonzalez-Andres F."/>
            <person name="Velazquez E."/>
        </authorList>
    </citation>
    <scope>NUCLEOTIDE SEQUENCE [LARGE SCALE GENOMIC DNA]</scope>
    <source>
        <strain evidence="1 2">1040</strain>
    </source>
</reference>
<dbReference type="RefSeq" id="WP_157345336.1">
    <property type="nucleotide sequence ID" value="NZ_WQNF01000012.1"/>
</dbReference>
<dbReference type="AlphaFoldDB" id="A0A844SJD5"/>
<accession>A0A844SJD5</accession>
<dbReference type="EMBL" id="WQNF01000012">
    <property type="protein sequence ID" value="MVT67303.1"/>
    <property type="molecule type" value="Genomic_DNA"/>
</dbReference>
<sequence length="87" mass="9574">MADERRGTAAEYSPAFVLLVDGYIAQGHLAALQSLRSIYTAAARRPLVSDSQDNLDLMSIFETRLVLLDEAITTVSLAALKRHLNQE</sequence>
<organism evidence="1 2">
    <name type="scientific">Bradyrhizobium pachyrhizi</name>
    <dbReference type="NCBI Taxonomy" id="280333"/>
    <lineage>
        <taxon>Bacteria</taxon>
        <taxon>Pseudomonadati</taxon>
        <taxon>Pseudomonadota</taxon>
        <taxon>Alphaproteobacteria</taxon>
        <taxon>Hyphomicrobiales</taxon>
        <taxon>Nitrobacteraceae</taxon>
        <taxon>Bradyrhizobium</taxon>
    </lineage>
</organism>
<proteinExistence type="predicted"/>
<keyword evidence="2" id="KW-1185">Reference proteome</keyword>
<name>A0A844SJD5_9BRAD</name>
<evidence type="ECO:0000313" key="2">
    <source>
        <dbReference type="Proteomes" id="UP000436468"/>
    </source>
</evidence>